<keyword evidence="5" id="KW-1133">Transmembrane helix</keyword>
<protein>
    <recommendedName>
        <fullName evidence="11">DnaJ homolog subfamily C member 30, mitochondrial</fullName>
    </recommendedName>
</protein>
<dbReference type="AlphaFoldDB" id="A0AAW0NM77"/>
<reference evidence="15" key="1">
    <citation type="submission" date="2024-04" db="EMBL/GenBank/DDBJ databases">
        <title>Salinicola lusitanus LLJ914,a marine bacterium isolated from the Okinawa Trough.</title>
        <authorList>
            <person name="Li J."/>
        </authorList>
    </citation>
    <scope>NUCLEOTIDE SEQUENCE [LARGE SCALE GENOMIC DNA]</scope>
</reference>
<evidence type="ECO:0000256" key="1">
    <source>
        <dbReference type="ARBA" id="ARBA00004434"/>
    </source>
</evidence>
<dbReference type="PANTHER" id="PTHR44873:SF1">
    <property type="entry name" value="DNAJ HOMOLOG SUBFAMILY C MEMBER 30, MITOCHONDRIAL"/>
    <property type="match status" value="1"/>
</dbReference>
<evidence type="ECO:0000256" key="7">
    <source>
        <dbReference type="ARBA" id="ARBA00023136"/>
    </source>
</evidence>
<dbReference type="Gene3D" id="1.10.287.110">
    <property type="entry name" value="DnaJ domain"/>
    <property type="match status" value="1"/>
</dbReference>
<dbReference type="PROSITE" id="PS50076">
    <property type="entry name" value="DNAJ_2"/>
    <property type="match status" value="1"/>
</dbReference>
<keyword evidence="6" id="KW-0496">Mitochondrion</keyword>
<dbReference type="SMART" id="SM00271">
    <property type="entry name" value="DnaJ"/>
    <property type="match status" value="1"/>
</dbReference>
<dbReference type="InterPro" id="IPR001623">
    <property type="entry name" value="DnaJ_domain"/>
</dbReference>
<evidence type="ECO:0000256" key="3">
    <source>
        <dbReference type="ARBA" id="ARBA00022792"/>
    </source>
</evidence>
<evidence type="ECO:0000259" key="13">
    <source>
        <dbReference type="PROSITE" id="PS50076"/>
    </source>
</evidence>
<dbReference type="CDD" id="cd06257">
    <property type="entry name" value="DnaJ"/>
    <property type="match status" value="1"/>
</dbReference>
<dbReference type="SUPFAM" id="SSF46565">
    <property type="entry name" value="Chaperone J-domain"/>
    <property type="match status" value="1"/>
</dbReference>
<feature type="region of interest" description="Disordered" evidence="12">
    <location>
        <begin position="168"/>
        <end position="200"/>
    </location>
</feature>
<dbReference type="InterPro" id="IPR036869">
    <property type="entry name" value="J_dom_sf"/>
</dbReference>
<feature type="compositionally biased region" description="Low complexity" evidence="12">
    <location>
        <begin position="177"/>
        <end position="189"/>
    </location>
</feature>
<keyword evidence="7" id="KW-0472">Membrane</keyword>
<evidence type="ECO:0000256" key="4">
    <source>
        <dbReference type="ARBA" id="ARBA00022946"/>
    </source>
</evidence>
<dbReference type="Pfam" id="PF00226">
    <property type="entry name" value="DnaJ"/>
    <property type="match status" value="1"/>
</dbReference>
<dbReference type="FunFam" id="1.10.287.110:FF:000060">
    <property type="entry name" value="DnaJ (Hsp40) homolog, subfamily C, member 30"/>
    <property type="match status" value="1"/>
</dbReference>
<comment type="caution">
    <text evidence="14">The sequence shown here is derived from an EMBL/GenBank/DDBJ whole genome shotgun (WGS) entry which is preliminary data.</text>
</comment>
<evidence type="ECO:0000256" key="8">
    <source>
        <dbReference type="ARBA" id="ARBA00023186"/>
    </source>
</evidence>
<evidence type="ECO:0000313" key="15">
    <source>
        <dbReference type="Proteomes" id="UP001460270"/>
    </source>
</evidence>
<keyword evidence="4" id="KW-0809">Transit peptide</keyword>
<evidence type="ECO:0000256" key="10">
    <source>
        <dbReference type="ARBA" id="ARBA00065070"/>
    </source>
</evidence>
<dbReference type="Proteomes" id="UP001460270">
    <property type="component" value="Unassembled WGS sequence"/>
</dbReference>
<dbReference type="PANTHER" id="PTHR44873">
    <property type="entry name" value="DNAJ HOMOLOG SUBFAMILY C MEMBER 30, MITOCHONDRIAL"/>
    <property type="match status" value="1"/>
</dbReference>
<organism evidence="14 15">
    <name type="scientific">Mugilogobius chulae</name>
    <name type="common">yellowstripe goby</name>
    <dbReference type="NCBI Taxonomy" id="88201"/>
    <lineage>
        <taxon>Eukaryota</taxon>
        <taxon>Metazoa</taxon>
        <taxon>Chordata</taxon>
        <taxon>Craniata</taxon>
        <taxon>Vertebrata</taxon>
        <taxon>Euteleostomi</taxon>
        <taxon>Actinopterygii</taxon>
        <taxon>Neopterygii</taxon>
        <taxon>Teleostei</taxon>
        <taxon>Neoteleostei</taxon>
        <taxon>Acanthomorphata</taxon>
        <taxon>Gobiaria</taxon>
        <taxon>Gobiiformes</taxon>
        <taxon>Gobioidei</taxon>
        <taxon>Gobiidae</taxon>
        <taxon>Gobionellinae</taxon>
        <taxon>Mugilogobius</taxon>
    </lineage>
</organism>
<feature type="domain" description="J" evidence="13">
    <location>
        <begin position="98"/>
        <end position="163"/>
    </location>
</feature>
<sequence length="257" mass="28975">MADVDPWLRLARRVSDIGLKTGLHARVKSGTLWHKDTQGRSSWSVRFLFENIGKTSGNGAETALDSPDRWDICTREKCLSGHTLAMGLPEPLYKSKTGYYDILGVSSNATQAQIKTAYYKQSFSYHPDRNAGSEEATLRFSEINEAYTVLGNKALRKKYDRGLLSSSDLTAARPSTKETSTTSSTKQQSGPRRSMMNQGGSGKVFDFDKFFRAHYSEQLQRERDLRVRKVEMQKRKERMADQNADRMIGLGVALLML</sequence>
<keyword evidence="15" id="KW-1185">Reference proteome</keyword>
<dbReference type="PRINTS" id="PR00625">
    <property type="entry name" value="JDOMAIN"/>
</dbReference>
<evidence type="ECO:0000256" key="5">
    <source>
        <dbReference type="ARBA" id="ARBA00022989"/>
    </source>
</evidence>
<dbReference type="EMBL" id="JBBPFD010000012">
    <property type="protein sequence ID" value="KAK7904336.1"/>
    <property type="molecule type" value="Genomic_DNA"/>
</dbReference>
<evidence type="ECO:0000256" key="12">
    <source>
        <dbReference type="SAM" id="MobiDB-lite"/>
    </source>
</evidence>
<accession>A0AAW0NM77</accession>
<name>A0AAW0NM77_9GOBI</name>
<keyword evidence="8" id="KW-0143">Chaperone</keyword>
<comment type="subcellular location">
    <subcellularLocation>
        <location evidence="1">Mitochondrion inner membrane</location>
        <topology evidence="1">Single-pass membrane protein</topology>
    </subcellularLocation>
</comment>
<gene>
    <name evidence="14" type="ORF">WMY93_016943</name>
</gene>
<evidence type="ECO:0000256" key="9">
    <source>
        <dbReference type="ARBA" id="ARBA00058822"/>
    </source>
</evidence>
<dbReference type="InterPro" id="IPR053025">
    <property type="entry name" value="Mito_ATP_Synthase-Asso"/>
</dbReference>
<evidence type="ECO:0000256" key="6">
    <source>
        <dbReference type="ARBA" id="ARBA00023128"/>
    </source>
</evidence>
<dbReference type="GO" id="GO:0005743">
    <property type="term" value="C:mitochondrial inner membrane"/>
    <property type="evidence" value="ECO:0007669"/>
    <property type="project" value="UniProtKB-SubCell"/>
</dbReference>
<keyword evidence="2" id="KW-0812">Transmembrane</keyword>
<comment type="function">
    <text evidence="9">Mitochondrial protein enriched in neurons that acts as a regulator of mitochondrial respiration. Associates with the ATP synthase complex and facilitates ATP synthesis. May be a chaperone protein involved in the turnover of the subunits of mitochondrial complex I N-module. It facilitates the degradation of N-module subunits damaged by oxidative stress, and contributes to complex I functional efficiency.</text>
</comment>
<keyword evidence="3" id="KW-0999">Mitochondrion inner membrane</keyword>
<proteinExistence type="predicted"/>
<evidence type="ECO:0000256" key="2">
    <source>
        <dbReference type="ARBA" id="ARBA00022692"/>
    </source>
</evidence>
<comment type="subunit">
    <text evidence="10">Associates with the ATP synthase complex. Interacts with MT-ATP6; interaction is direct. Interacts with ATP5MC2; interaction is direct.</text>
</comment>
<evidence type="ECO:0000313" key="14">
    <source>
        <dbReference type="EMBL" id="KAK7904336.1"/>
    </source>
</evidence>
<evidence type="ECO:0000256" key="11">
    <source>
        <dbReference type="ARBA" id="ARBA00070112"/>
    </source>
</evidence>